<proteinExistence type="predicted"/>
<feature type="non-terminal residue" evidence="1">
    <location>
        <position position="93"/>
    </location>
</feature>
<keyword evidence="2" id="KW-1185">Reference proteome</keyword>
<evidence type="ECO:0000313" key="1">
    <source>
        <dbReference type="EMBL" id="KAH9326019.1"/>
    </source>
</evidence>
<evidence type="ECO:0000313" key="2">
    <source>
        <dbReference type="Proteomes" id="UP000824469"/>
    </source>
</evidence>
<name>A0AA38GM68_TAXCH</name>
<reference evidence="1 2" key="1">
    <citation type="journal article" date="2021" name="Nat. Plants">
        <title>The Taxus genome provides insights into paclitaxel biosynthesis.</title>
        <authorList>
            <person name="Xiong X."/>
            <person name="Gou J."/>
            <person name="Liao Q."/>
            <person name="Li Y."/>
            <person name="Zhou Q."/>
            <person name="Bi G."/>
            <person name="Li C."/>
            <person name="Du R."/>
            <person name="Wang X."/>
            <person name="Sun T."/>
            <person name="Guo L."/>
            <person name="Liang H."/>
            <person name="Lu P."/>
            <person name="Wu Y."/>
            <person name="Zhang Z."/>
            <person name="Ro D.K."/>
            <person name="Shang Y."/>
            <person name="Huang S."/>
            <person name="Yan J."/>
        </authorList>
    </citation>
    <scope>NUCLEOTIDE SEQUENCE [LARGE SCALE GENOMIC DNA]</scope>
    <source>
        <strain evidence="1">Ta-2019</strain>
    </source>
</reference>
<organism evidence="1 2">
    <name type="scientific">Taxus chinensis</name>
    <name type="common">Chinese yew</name>
    <name type="synonym">Taxus wallichiana var. chinensis</name>
    <dbReference type="NCBI Taxonomy" id="29808"/>
    <lineage>
        <taxon>Eukaryota</taxon>
        <taxon>Viridiplantae</taxon>
        <taxon>Streptophyta</taxon>
        <taxon>Embryophyta</taxon>
        <taxon>Tracheophyta</taxon>
        <taxon>Spermatophyta</taxon>
        <taxon>Pinopsida</taxon>
        <taxon>Pinidae</taxon>
        <taxon>Conifers II</taxon>
        <taxon>Cupressales</taxon>
        <taxon>Taxaceae</taxon>
        <taxon>Taxus</taxon>
    </lineage>
</organism>
<comment type="caution">
    <text evidence="1">The sequence shown here is derived from an EMBL/GenBank/DDBJ whole genome shotgun (WGS) entry which is preliminary data.</text>
</comment>
<accession>A0AA38GM68</accession>
<protein>
    <submittedName>
        <fullName evidence="1">Uncharacterized protein</fullName>
    </submittedName>
</protein>
<gene>
    <name evidence="1" type="ORF">KI387_006197</name>
</gene>
<dbReference type="Proteomes" id="UP000824469">
    <property type="component" value="Unassembled WGS sequence"/>
</dbReference>
<dbReference type="EMBL" id="JAHRHJ020000002">
    <property type="protein sequence ID" value="KAH9326019.1"/>
    <property type="molecule type" value="Genomic_DNA"/>
</dbReference>
<dbReference type="AlphaFoldDB" id="A0AA38GM68"/>
<sequence>MVLALPRRRPHITRVKGWSPKRGPERMGVALALLLKSPSLGRSGVGPSAPPFGGSRVGYPSRGWGPSRAGGVAGVGMIWRAGFIIGRGGGDRV</sequence>